<dbReference type="EMBL" id="AEVD01000004">
    <property type="protein sequence ID" value="EFX37184.1"/>
    <property type="molecule type" value="Genomic_DNA"/>
</dbReference>
<reference evidence="6 7" key="1">
    <citation type="submission" date="2010-12" db="EMBL/GenBank/DDBJ databases">
        <authorList>
            <person name="Muzny D."/>
            <person name="Qin X."/>
            <person name="Deng J."/>
            <person name="Jiang H."/>
            <person name="Liu Y."/>
            <person name="Qu J."/>
            <person name="Song X.-Z."/>
            <person name="Zhang L."/>
            <person name="Thornton R."/>
            <person name="Coyle M."/>
            <person name="Francisco L."/>
            <person name="Jackson L."/>
            <person name="Javaid M."/>
            <person name="Korchina V."/>
            <person name="Kovar C."/>
            <person name="Mata R."/>
            <person name="Mathew T."/>
            <person name="Ngo R."/>
            <person name="Nguyen L."/>
            <person name="Nguyen N."/>
            <person name="Okwuonu G."/>
            <person name="Ongeri F."/>
            <person name="Pham C."/>
            <person name="Simmons D."/>
            <person name="Wilczek-Boney K."/>
            <person name="Hale W."/>
            <person name="Jakkamsetti A."/>
            <person name="Pham P."/>
            <person name="Ruth R."/>
            <person name="San Lucas F."/>
            <person name="Warren J."/>
            <person name="Zhang J."/>
            <person name="Zhao Z."/>
            <person name="Zhou C."/>
            <person name="Zhu D."/>
            <person name="Lee S."/>
            <person name="Bess C."/>
            <person name="Blankenburg K."/>
            <person name="Forbes L."/>
            <person name="Fu Q."/>
            <person name="Gubbala S."/>
            <person name="Hirani K."/>
            <person name="Jayaseelan J.C."/>
            <person name="Lara F."/>
            <person name="Munidasa M."/>
            <person name="Palculict T."/>
            <person name="Patil S."/>
            <person name="Pu L.-L."/>
            <person name="Saada N."/>
            <person name="Tang L."/>
            <person name="Weissenberger G."/>
            <person name="Zhu Y."/>
            <person name="Hemphill L."/>
            <person name="Shang Y."/>
            <person name="Youmans B."/>
            <person name="Ayvaz T."/>
            <person name="Ross M."/>
            <person name="Santibanez J."/>
            <person name="Aqrawi P."/>
            <person name="Gross S."/>
            <person name="Joshi V."/>
            <person name="Fowler G."/>
            <person name="Nazareth L."/>
            <person name="Reid J."/>
            <person name="Worley K."/>
            <person name="Petrosino J."/>
            <person name="Highlander S."/>
            <person name="Gibbs R."/>
        </authorList>
    </citation>
    <scope>NUCLEOTIDE SEQUENCE [LARGE SCALE GENOMIC DNA]</scope>
    <source>
        <strain evidence="6 7">ATCC 700779</strain>
    </source>
</reference>
<comment type="caution">
    <text evidence="6">The sequence shown here is derived from an EMBL/GenBank/DDBJ whole genome shotgun (WGS) entry which is preliminary data.</text>
</comment>
<feature type="domain" description="Type I restriction modification DNA specificity" evidence="5">
    <location>
        <begin position="135"/>
        <end position="259"/>
    </location>
</feature>
<feature type="domain" description="Type I restriction modification DNA specificity" evidence="5">
    <location>
        <begin position="348"/>
        <end position="514"/>
    </location>
</feature>
<evidence type="ECO:0000256" key="4">
    <source>
        <dbReference type="ARBA" id="ARBA00038652"/>
    </source>
</evidence>
<keyword evidence="7" id="KW-1185">Reference proteome</keyword>
<comment type="subunit">
    <text evidence="4">The methyltransferase is composed of M and S polypeptides.</text>
</comment>
<name>E8JZ29_9STRE</name>
<dbReference type="GO" id="GO:0009307">
    <property type="term" value="P:DNA restriction-modification system"/>
    <property type="evidence" value="ECO:0007669"/>
    <property type="project" value="UniProtKB-KW"/>
</dbReference>
<organism evidence="6 7">
    <name type="scientific">Streptococcus infantis ATCC 700779</name>
    <dbReference type="NCBI Taxonomy" id="889204"/>
    <lineage>
        <taxon>Bacteria</taxon>
        <taxon>Bacillati</taxon>
        <taxon>Bacillota</taxon>
        <taxon>Bacilli</taxon>
        <taxon>Lactobacillales</taxon>
        <taxon>Streptococcaceae</taxon>
        <taxon>Streptococcus</taxon>
    </lineage>
</organism>
<sequence length="521" mass="59394">MTPEQLKASILQRAMEGKLVPQNPNDEPASELLKRIKAEKEKLISEGKIKRDKKETEIFRGDDGKHYEKFADGSIKEFKHNIPKGWAIVYLPDICALEDGSIKRGPFGSSITKSMFVPKGEHTYKVYEQGNAIRKTIDYGDYWLKESDYIRLKNFSIKAGDILISCAGTIGEIFQIPSNYYNGVINQALLKLTLNSDIIDSQYFKWMFTSLINTLKEHSIGSAIKNLASIKFLKYEVPMLLPPLAEQQRIVEVIESALEKVDEYAESYNQLQKLDKIFPDKLKKSILQYAMQGKLVEQDPNDEPVEVLLEKIRAEKQKLFEEGKIKKKDLKISIVSQGDDNSYYKQLPRNWMLSTLDSVSNLYTGNSINSTEKKKYFSGVDGINYIATKDVNFDNTINYDNGIRIPDNYLSKFKISYFNSVLLCLEGGSAGRKIGLLKQDVCFGNKLCNLSFYYGENKFLYYFLQSPQFLSDFQKNKSGIIGGVSKNNLGNILIPVLPRNEQMRITQGIDLLFQKVSQLSE</sequence>
<keyword evidence="3" id="KW-0238">DNA-binding</keyword>
<gene>
    <name evidence="6" type="primary">hsdS</name>
    <name evidence="6" type="ORF">HMPREF9423_0168</name>
</gene>
<dbReference type="PANTHER" id="PTHR43140">
    <property type="entry name" value="TYPE-1 RESTRICTION ENZYME ECOKI SPECIFICITY PROTEIN"/>
    <property type="match status" value="1"/>
</dbReference>
<dbReference type="RefSeq" id="WP_006147896.1">
    <property type="nucleotide sequence ID" value="NZ_GL732439.1"/>
</dbReference>
<dbReference type="GeneID" id="51609384"/>
<dbReference type="InterPro" id="IPR044946">
    <property type="entry name" value="Restrct_endonuc_typeI_TRD_sf"/>
</dbReference>
<evidence type="ECO:0000256" key="1">
    <source>
        <dbReference type="ARBA" id="ARBA00010923"/>
    </source>
</evidence>
<proteinExistence type="inferred from homology"/>
<dbReference type="PANTHER" id="PTHR43140:SF1">
    <property type="entry name" value="TYPE I RESTRICTION ENZYME ECOKI SPECIFICITY SUBUNIT"/>
    <property type="match status" value="1"/>
</dbReference>
<dbReference type="SUPFAM" id="SSF116734">
    <property type="entry name" value="DNA methylase specificity domain"/>
    <property type="match status" value="2"/>
</dbReference>
<evidence type="ECO:0000313" key="7">
    <source>
        <dbReference type="Proteomes" id="UP000002815"/>
    </source>
</evidence>
<protein>
    <submittedName>
        <fullName evidence="6">Type I restriction modification DNA specificity domain protein</fullName>
    </submittedName>
</protein>
<dbReference type="CDD" id="cd16961">
    <property type="entry name" value="RMtype1_S_TRD-CR_like"/>
    <property type="match status" value="1"/>
</dbReference>
<dbReference type="Gene3D" id="3.90.220.20">
    <property type="entry name" value="DNA methylase specificity domains"/>
    <property type="match status" value="2"/>
</dbReference>
<keyword evidence="2" id="KW-0680">Restriction system</keyword>
<evidence type="ECO:0000259" key="5">
    <source>
        <dbReference type="Pfam" id="PF01420"/>
    </source>
</evidence>
<comment type="similarity">
    <text evidence="1">Belongs to the type-I restriction system S methylase family.</text>
</comment>
<dbReference type="eggNOG" id="COG0732">
    <property type="taxonomic scope" value="Bacteria"/>
</dbReference>
<dbReference type="AlphaFoldDB" id="E8JZ29"/>
<dbReference type="InterPro" id="IPR000055">
    <property type="entry name" value="Restrct_endonuc_typeI_TRD"/>
</dbReference>
<evidence type="ECO:0000256" key="2">
    <source>
        <dbReference type="ARBA" id="ARBA00022747"/>
    </source>
</evidence>
<evidence type="ECO:0000256" key="3">
    <source>
        <dbReference type="ARBA" id="ARBA00023125"/>
    </source>
</evidence>
<dbReference type="GO" id="GO:0003677">
    <property type="term" value="F:DNA binding"/>
    <property type="evidence" value="ECO:0007669"/>
    <property type="project" value="UniProtKB-KW"/>
</dbReference>
<accession>E8JZ29</accession>
<dbReference type="Pfam" id="PF01420">
    <property type="entry name" value="Methylase_S"/>
    <property type="match status" value="2"/>
</dbReference>
<dbReference type="InterPro" id="IPR051212">
    <property type="entry name" value="Type-I_RE_S_subunit"/>
</dbReference>
<evidence type="ECO:0000313" key="6">
    <source>
        <dbReference type="EMBL" id="EFX37184.1"/>
    </source>
</evidence>
<dbReference type="Proteomes" id="UP000002815">
    <property type="component" value="Unassembled WGS sequence"/>
</dbReference>
<dbReference type="HOGENOM" id="CLU_021095_10_4_9"/>